<dbReference type="Proteomes" id="UP000054018">
    <property type="component" value="Unassembled WGS sequence"/>
</dbReference>
<dbReference type="EMBL" id="KN833714">
    <property type="protein sequence ID" value="KIK24683.1"/>
    <property type="molecule type" value="Genomic_DNA"/>
</dbReference>
<sequence length="99" mass="10906">TGHAFVGEYYSSFVPSETISCSCGEHIQTHKHILAMCPTFEANRDTLHSTSEDLVITDILGTEKGIKALTNFLKEMDTFKKSRRIDPSQTNLQPSSASG</sequence>
<keyword evidence="2" id="KW-1185">Reference proteome</keyword>
<feature type="non-terminal residue" evidence="1">
    <location>
        <position position="1"/>
    </location>
</feature>
<evidence type="ECO:0000313" key="2">
    <source>
        <dbReference type="Proteomes" id="UP000054018"/>
    </source>
</evidence>
<dbReference type="STRING" id="765257.A0A0C9ZY91"/>
<name>A0A0C9ZY91_9AGAM</name>
<dbReference type="HOGENOM" id="CLU_163773_0_0_1"/>
<organism evidence="1 2">
    <name type="scientific">Pisolithus microcarpus 441</name>
    <dbReference type="NCBI Taxonomy" id="765257"/>
    <lineage>
        <taxon>Eukaryota</taxon>
        <taxon>Fungi</taxon>
        <taxon>Dikarya</taxon>
        <taxon>Basidiomycota</taxon>
        <taxon>Agaricomycotina</taxon>
        <taxon>Agaricomycetes</taxon>
        <taxon>Agaricomycetidae</taxon>
        <taxon>Boletales</taxon>
        <taxon>Sclerodermatineae</taxon>
        <taxon>Pisolithaceae</taxon>
        <taxon>Pisolithus</taxon>
    </lineage>
</organism>
<proteinExistence type="predicted"/>
<reference evidence="2" key="2">
    <citation type="submission" date="2015-01" db="EMBL/GenBank/DDBJ databases">
        <title>Evolutionary Origins and Diversification of the Mycorrhizal Mutualists.</title>
        <authorList>
            <consortium name="DOE Joint Genome Institute"/>
            <consortium name="Mycorrhizal Genomics Consortium"/>
            <person name="Kohler A."/>
            <person name="Kuo A."/>
            <person name="Nagy L.G."/>
            <person name="Floudas D."/>
            <person name="Copeland A."/>
            <person name="Barry K.W."/>
            <person name="Cichocki N."/>
            <person name="Veneault-Fourrey C."/>
            <person name="LaButti K."/>
            <person name="Lindquist E.A."/>
            <person name="Lipzen A."/>
            <person name="Lundell T."/>
            <person name="Morin E."/>
            <person name="Murat C."/>
            <person name="Riley R."/>
            <person name="Ohm R."/>
            <person name="Sun H."/>
            <person name="Tunlid A."/>
            <person name="Henrissat B."/>
            <person name="Grigoriev I.V."/>
            <person name="Hibbett D.S."/>
            <person name="Martin F."/>
        </authorList>
    </citation>
    <scope>NUCLEOTIDE SEQUENCE [LARGE SCALE GENOMIC DNA]</scope>
    <source>
        <strain evidence="2">441</strain>
    </source>
</reference>
<dbReference type="AlphaFoldDB" id="A0A0C9ZY91"/>
<evidence type="ECO:0000313" key="1">
    <source>
        <dbReference type="EMBL" id="KIK24683.1"/>
    </source>
</evidence>
<reference evidence="1 2" key="1">
    <citation type="submission" date="2014-04" db="EMBL/GenBank/DDBJ databases">
        <authorList>
            <consortium name="DOE Joint Genome Institute"/>
            <person name="Kuo A."/>
            <person name="Kohler A."/>
            <person name="Costa M.D."/>
            <person name="Nagy L.G."/>
            <person name="Floudas D."/>
            <person name="Copeland A."/>
            <person name="Barry K.W."/>
            <person name="Cichocki N."/>
            <person name="Veneault-Fourrey C."/>
            <person name="LaButti K."/>
            <person name="Lindquist E.A."/>
            <person name="Lipzen A."/>
            <person name="Lundell T."/>
            <person name="Morin E."/>
            <person name="Murat C."/>
            <person name="Sun H."/>
            <person name="Tunlid A."/>
            <person name="Henrissat B."/>
            <person name="Grigoriev I.V."/>
            <person name="Hibbett D.S."/>
            <person name="Martin F."/>
            <person name="Nordberg H.P."/>
            <person name="Cantor M.N."/>
            <person name="Hua S.X."/>
        </authorList>
    </citation>
    <scope>NUCLEOTIDE SEQUENCE [LARGE SCALE GENOMIC DNA]</scope>
    <source>
        <strain evidence="1 2">441</strain>
    </source>
</reference>
<accession>A0A0C9ZY91</accession>
<dbReference type="OrthoDB" id="3229437at2759"/>
<protein>
    <submittedName>
        <fullName evidence="1">Uncharacterized protein</fullName>
    </submittedName>
</protein>
<gene>
    <name evidence="1" type="ORF">PISMIDRAFT_98132</name>
</gene>